<dbReference type="InterPro" id="IPR010285">
    <property type="entry name" value="DNA_helicase_pif1-like_DEAD"/>
</dbReference>
<organism evidence="5 6">
    <name type="scientific">Rhizophagus clarus</name>
    <dbReference type="NCBI Taxonomy" id="94130"/>
    <lineage>
        <taxon>Eukaryota</taxon>
        <taxon>Fungi</taxon>
        <taxon>Fungi incertae sedis</taxon>
        <taxon>Mucoromycota</taxon>
        <taxon>Glomeromycotina</taxon>
        <taxon>Glomeromycetes</taxon>
        <taxon>Glomerales</taxon>
        <taxon>Glomeraceae</taxon>
        <taxon>Rhizophagus</taxon>
    </lineage>
</organism>
<dbReference type="AlphaFoldDB" id="A0A8H3LFW3"/>
<sequence>MSGSSESPVSRKRRLQRERVERHRQRRFEGGRLDLGSMDQTCLHCGARFWMCEKDRNSSLSSPKAYNGIFACSSLGANIDESFQGQGVSNFKIHSQIYHRIGSLLPDEGQNPVFAQLYIYDTDHENSNRLRVMRDLNAEILQSLQDMLDTYNPYIQNFRQVRDLLQNDGESAEISMRIYYDRSHDARRYNAPAASDVAAIMVGDGHEVETSNRDIVLNLRDGTLQRISELHPSYDPLLYVLLFPNGDDGWHLDIPLILEKNAKRKTVTPMQFYSYRLQIRHGSWLHCAGRLYQQYVVDQYSKIEQHRLNYLKLNQSTLRSELYKGVADAIHVGDNNTDIGRRIILPSSFVGGPRQMYQLYQDAMAIVSHFGKPDLFVTFTCNPKWQEVTRELLPHQSAADRPDLTARVFHMKLQELLKDLCENHCLGKVAAYVYVIEFQKRGLPHAHILLILSQDSKLHSVEDYDSIVSAELPDPAVYPLAYETVTSTMMHGPCGVLNPSAPCMKDGLCQKHYPKSFQSTTQENSDGYPIYRRRDNGSFVEVRSGIRLDNRWVIPHNVELVTKYDAHINVEICNSVLAIKYLYKYVYKRHDRATIALSQPDSSNEPRTRDNEPVDEIKMYLDARYVSSSEAVWRIFRYRMHGRSPSAQRLAVHLPEMQLITFHDNENLQQVLDYANSHVTTLVAWFQENAKNPAAHNYRYVDFPLYYTWDSSNHVWNARKTATSAIGRLYMAQPSEGERYYLRILLTHARGASSFDDLKTVEGHICGSFKEACIRLGLLQDDAEWDACLSEASCVRMGQQLRLLFATILIFCQPVAPEMLWNNHKTALCEDILYQNRDLYSEVNDAVEQEALRQLESYLQLNAKSLKDFPNMPLFLEGSGFLDGPNGLNQLIREEMSYDVIRMQSALHQNVPSLNEDQRAVYDAVLSSIDSTCNCFFVDGPGGTGKTFLYNTLLATVRTRGEIALAVASSGIHMGGYHSFPYII</sequence>
<comment type="caution">
    <text evidence="5">The sequence shown here is derived from an EMBL/GenBank/DDBJ whole genome shotgun (WGS) entry which is preliminary data.</text>
</comment>
<gene>
    <name evidence="5" type="ORF">RCL2_001201700</name>
</gene>
<comment type="similarity">
    <text evidence="1">Belongs to the helicase family.</text>
</comment>
<evidence type="ECO:0000313" key="6">
    <source>
        <dbReference type="Proteomes" id="UP000615446"/>
    </source>
</evidence>
<protein>
    <recommendedName>
        <fullName evidence="1">ATP-dependent DNA helicase</fullName>
        <ecNumber evidence="1">5.6.2.3</ecNumber>
    </recommendedName>
</protein>
<dbReference type="GO" id="GO:0000723">
    <property type="term" value="P:telomere maintenance"/>
    <property type="evidence" value="ECO:0007669"/>
    <property type="project" value="InterPro"/>
</dbReference>
<name>A0A8H3LFW3_9GLOM</name>
<dbReference type="GO" id="GO:0016787">
    <property type="term" value="F:hydrolase activity"/>
    <property type="evidence" value="ECO:0007669"/>
    <property type="project" value="UniProtKB-KW"/>
</dbReference>
<dbReference type="PANTHER" id="PTHR45786">
    <property type="entry name" value="DNA BINDING PROTEIN-LIKE"/>
    <property type="match status" value="1"/>
</dbReference>
<dbReference type="EC" id="5.6.2.3" evidence="1"/>
<reference evidence="5" key="1">
    <citation type="submission" date="2019-10" db="EMBL/GenBank/DDBJ databases">
        <title>Conservation and host-specific expression of non-tandemly repeated heterogenous ribosome RNA gene in arbuscular mycorrhizal fungi.</title>
        <authorList>
            <person name="Maeda T."/>
            <person name="Kobayashi Y."/>
            <person name="Nakagawa T."/>
            <person name="Ezawa T."/>
            <person name="Yamaguchi K."/>
            <person name="Bino T."/>
            <person name="Nishimoto Y."/>
            <person name="Shigenobu S."/>
            <person name="Kawaguchi M."/>
        </authorList>
    </citation>
    <scope>NUCLEOTIDE SEQUENCE</scope>
    <source>
        <strain evidence="5">HR1</strain>
    </source>
</reference>
<dbReference type="Pfam" id="PF05970">
    <property type="entry name" value="PIF1"/>
    <property type="match status" value="1"/>
</dbReference>
<dbReference type="InterPro" id="IPR027417">
    <property type="entry name" value="P-loop_NTPase"/>
</dbReference>
<feature type="domain" description="Helitron helicase-like" evidence="4">
    <location>
        <begin position="272"/>
        <end position="450"/>
    </location>
</feature>
<feature type="region of interest" description="Disordered" evidence="2">
    <location>
        <begin position="1"/>
        <end position="23"/>
    </location>
</feature>
<dbReference type="Gene3D" id="3.40.50.300">
    <property type="entry name" value="P-loop containing nucleotide triphosphate hydrolases"/>
    <property type="match status" value="1"/>
</dbReference>
<dbReference type="OrthoDB" id="1748060at2759"/>
<dbReference type="GO" id="GO:0006281">
    <property type="term" value="P:DNA repair"/>
    <property type="evidence" value="ECO:0007669"/>
    <property type="project" value="UniProtKB-KW"/>
</dbReference>
<evidence type="ECO:0000259" key="4">
    <source>
        <dbReference type="Pfam" id="PF14214"/>
    </source>
</evidence>
<dbReference type="Pfam" id="PF14214">
    <property type="entry name" value="Helitron_like_N"/>
    <property type="match status" value="1"/>
</dbReference>
<evidence type="ECO:0000256" key="1">
    <source>
        <dbReference type="RuleBase" id="RU363044"/>
    </source>
</evidence>
<keyword evidence="1" id="KW-0378">Hydrolase</keyword>
<keyword evidence="1" id="KW-0547">Nucleotide-binding</keyword>
<dbReference type="PANTHER" id="PTHR45786:SF74">
    <property type="entry name" value="ATP-DEPENDENT DNA HELICASE"/>
    <property type="match status" value="1"/>
</dbReference>
<dbReference type="GO" id="GO:0043139">
    <property type="term" value="F:5'-3' DNA helicase activity"/>
    <property type="evidence" value="ECO:0007669"/>
    <property type="project" value="UniProtKB-EC"/>
</dbReference>
<proteinExistence type="inferred from homology"/>
<feature type="domain" description="DNA helicase Pif1-like DEAD-box helicase" evidence="3">
    <location>
        <begin position="914"/>
        <end position="972"/>
    </location>
</feature>
<keyword evidence="1" id="KW-0347">Helicase</keyword>
<dbReference type="GO" id="GO:0005524">
    <property type="term" value="F:ATP binding"/>
    <property type="evidence" value="ECO:0007669"/>
    <property type="project" value="UniProtKB-KW"/>
</dbReference>
<comment type="cofactor">
    <cofactor evidence="1">
        <name>Mg(2+)</name>
        <dbReference type="ChEBI" id="CHEBI:18420"/>
    </cofactor>
</comment>
<keyword evidence="1" id="KW-0233">DNA recombination</keyword>
<evidence type="ECO:0000259" key="3">
    <source>
        <dbReference type="Pfam" id="PF05970"/>
    </source>
</evidence>
<evidence type="ECO:0000313" key="5">
    <source>
        <dbReference type="EMBL" id="GES84930.1"/>
    </source>
</evidence>
<keyword evidence="1" id="KW-0227">DNA damage</keyword>
<keyword evidence="1" id="KW-0067">ATP-binding</keyword>
<dbReference type="Proteomes" id="UP000615446">
    <property type="component" value="Unassembled WGS sequence"/>
</dbReference>
<dbReference type="SUPFAM" id="SSF52540">
    <property type="entry name" value="P-loop containing nucleoside triphosphate hydrolases"/>
    <property type="match status" value="1"/>
</dbReference>
<evidence type="ECO:0000256" key="2">
    <source>
        <dbReference type="SAM" id="MobiDB-lite"/>
    </source>
</evidence>
<keyword evidence="1" id="KW-0234">DNA repair</keyword>
<dbReference type="InterPro" id="IPR025476">
    <property type="entry name" value="Helitron_helicase-like"/>
</dbReference>
<dbReference type="EMBL" id="BLAL01000087">
    <property type="protein sequence ID" value="GES84930.1"/>
    <property type="molecule type" value="Genomic_DNA"/>
</dbReference>
<accession>A0A8H3LFW3</accession>
<comment type="catalytic activity">
    <reaction evidence="1">
        <text>ATP + H2O = ADP + phosphate + H(+)</text>
        <dbReference type="Rhea" id="RHEA:13065"/>
        <dbReference type="ChEBI" id="CHEBI:15377"/>
        <dbReference type="ChEBI" id="CHEBI:15378"/>
        <dbReference type="ChEBI" id="CHEBI:30616"/>
        <dbReference type="ChEBI" id="CHEBI:43474"/>
        <dbReference type="ChEBI" id="CHEBI:456216"/>
        <dbReference type="EC" id="5.6.2.3"/>
    </reaction>
</comment>
<dbReference type="GO" id="GO:0006310">
    <property type="term" value="P:DNA recombination"/>
    <property type="evidence" value="ECO:0007669"/>
    <property type="project" value="UniProtKB-KW"/>
</dbReference>